<dbReference type="EMBL" id="JACEFO010002096">
    <property type="protein sequence ID" value="KAF8684396.1"/>
    <property type="molecule type" value="Genomic_DNA"/>
</dbReference>
<evidence type="ECO:0000256" key="1">
    <source>
        <dbReference type="SAM" id="MobiDB-lite"/>
    </source>
</evidence>
<gene>
    <name evidence="2" type="ORF">HU200_044288</name>
</gene>
<sequence length="326" mass="34623">MQAGRFLPQTRAAGSSSGLPLRPVRAASSLSMRDLLPLHRIEQAVSLSVSVFDRHPASLSVRGLLPPQSRGGYLAVGLPLLVVLHAAGWRPPPVATSSPSPGQQQQVGQYTLSLPAMIEASSAPLPFEIDQASCRVFPANGVLAWLTLAASSAFSGRAVLHRRSPSATTSSLQANGVLARGVLGPRRYPDEQFSSAGDRRRPPPCPAPALPRSIRPAVPYAVPPSPAEGDLRAILLVGGTCWASKAGGKIRRRHRPLQMASKSKAVGDGGGGKVQEPLRVLGRGVPGCRKLPATDRRPTTRRRCRYMQVDTMRARQRTGGIAALRP</sequence>
<feature type="region of interest" description="Disordered" evidence="1">
    <location>
        <begin position="186"/>
        <end position="211"/>
    </location>
</feature>
<evidence type="ECO:0000313" key="3">
    <source>
        <dbReference type="Proteomes" id="UP000636709"/>
    </source>
</evidence>
<reference evidence="2" key="1">
    <citation type="submission" date="2020-07" db="EMBL/GenBank/DDBJ databases">
        <title>Genome sequence and genetic diversity analysis of an under-domesticated orphan crop, white fonio (Digitaria exilis).</title>
        <authorList>
            <person name="Bennetzen J.L."/>
            <person name="Chen S."/>
            <person name="Ma X."/>
            <person name="Wang X."/>
            <person name="Yssel A.E.J."/>
            <person name="Chaluvadi S.R."/>
            <person name="Johnson M."/>
            <person name="Gangashetty P."/>
            <person name="Hamidou F."/>
            <person name="Sanogo M.D."/>
            <person name="Zwaenepoel A."/>
            <person name="Wallace J."/>
            <person name="Van De Peer Y."/>
            <person name="Van Deynze A."/>
        </authorList>
    </citation>
    <scope>NUCLEOTIDE SEQUENCE</scope>
    <source>
        <tissue evidence="2">Leaves</tissue>
    </source>
</reference>
<organism evidence="2 3">
    <name type="scientific">Digitaria exilis</name>
    <dbReference type="NCBI Taxonomy" id="1010633"/>
    <lineage>
        <taxon>Eukaryota</taxon>
        <taxon>Viridiplantae</taxon>
        <taxon>Streptophyta</taxon>
        <taxon>Embryophyta</taxon>
        <taxon>Tracheophyta</taxon>
        <taxon>Spermatophyta</taxon>
        <taxon>Magnoliopsida</taxon>
        <taxon>Liliopsida</taxon>
        <taxon>Poales</taxon>
        <taxon>Poaceae</taxon>
        <taxon>PACMAD clade</taxon>
        <taxon>Panicoideae</taxon>
        <taxon>Panicodae</taxon>
        <taxon>Paniceae</taxon>
        <taxon>Anthephorinae</taxon>
        <taxon>Digitaria</taxon>
    </lineage>
</organism>
<dbReference type="Proteomes" id="UP000636709">
    <property type="component" value="Unassembled WGS sequence"/>
</dbReference>
<comment type="caution">
    <text evidence="2">The sequence shown here is derived from an EMBL/GenBank/DDBJ whole genome shotgun (WGS) entry which is preliminary data.</text>
</comment>
<feature type="region of interest" description="Disordered" evidence="1">
    <location>
        <begin position="253"/>
        <end position="274"/>
    </location>
</feature>
<evidence type="ECO:0000313" key="2">
    <source>
        <dbReference type="EMBL" id="KAF8684396.1"/>
    </source>
</evidence>
<accession>A0A835B1T7</accession>
<proteinExistence type="predicted"/>
<protein>
    <submittedName>
        <fullName evidence="2">Uncharacterized protein</fullName>
    </submittedName>
</protein>
<keyword evidence="3" id="KW-1185">Reference proteome</keyword>
<dbReference type="AlphaFoldDB" id="A0A835B1T7"/>
<name>A0A835B1T7_9POAL</name>